<gene>
    <name evidence="7" type="ORF">GRI91_08135</name>
</gene>
<dbReference type="CDD" id="cd07185">
    <property type="entry name" value="OmpA_C-like"/>
    <property type="match status" value="1"/>
</dbReference>
<protein>
    <submittedName>
        <fullName evidence="7">OmpA family protein</fullName>
    </submittedName>
</protein>
<dbReference type="PROSITE" id="PS01068">
    <property type="entry name" value="OMPA_1"/>
    <property type="match status" value="1"/>
</dbReference>
<dbReference type="PRINTS" id="PR01023">
    <property type="entry name" value="NAFLGMOTY"/>
</dbReference>
<dbReference type="OrthoDB" id="9782229at2"/>
<evidence type="ECO:0000256" key="4">
    <source>
        <dbReference type="PROSITE-ProRule" id="PRU00473"/>
    </source>
</evidence>
<keyword evidence="5" id="KW-0732">Signal</keyword>
<feature type="chain" id="PRO_5026069838" evidence="5">
    <location>
        <begin position="22"/>
        <end position="229"/>
    </location>
</feature>
<dbReference type="GO" id="GO:0009279">
    <property type="term" value="C:cell outer membrane"/>
    <property type="evidence" value="ECO:0007669"/>
    <property type="project" value="UniProtKB-SubCell"/>
</dbReference>
<dbReference type="Pfam" id="PF13488">
    <property type="entry name" value="Gly-zipper_Omp"/>
    <property type="match status" value="1"/>
</dbReference>
<feature type="domain" description="OmpA-like" evidence="6">
    <location>
        <begin position="101"/>
        <end position="218"/>
    </location>
</feature>
<proteinExistence type="predicted"/>
<dbReference type="Pfam" id="PF00691">
    <property type="entry name" value="OmpA"/>
    <property type="match status" value="1"/>
</dbReference>
<comment type="caution">
    <text evidence="7">The sequence shown here is derived from an EMBL/GenBank/DDBJ whole genome shotgun (WGS) entry which is preliminary data.</text>
</comment>
<dbReference type="PROSITE" id="PS51123">
    <property type="entry name" value="OMPA_2"/>
    <property type="match status" value="1"/>
</dbReference>
<keyword evidence="8" id="KW-1185">Reference proteome</keyword>
<dbReference type="EMBL" id="WTYT01000003">
    <property type="protein sequence ID" value="MXO65721.1"/>
    <property type="molecule type" value="Genomic_DNA"/>
</dbReference>
<dbReference type="RefSeq" id="WP_160736158.1">
    <property type="nucleotide sequence ID" value="NZ_WTYT01000003.1"/>
</dbReference>
<dbReference type="PANTHER" id="PTHR30329">
    <property type="entry name" value="STATOR ELEMENT OF FLAGELLAR MOTOR COMPLEX"/>
    <property type="match status" value="1"/>
</dbReference>
<dbReference type="PROSITE" id="PS51257">
    <property type="entry name" value="PROKAR_LIPOPROTEIN"/>
    <property type="match status" value="1"/>
</dbReference>
<dbReference type="PRINTS" id="PR01021">
    <property type="entry name" value="OMPADOMAIN"/>
</dbReference>
<evidence type="ECO:0000313" key="8">
    <source>
        <dbReference type="Proteomes" id="UP000438476"/>
    </source>
</evidence>
<organism evidence="7 8">
    <name type="scientific">Altericroceibacterium endophyticum</name>
    <dbReference type="NCBI Taxonomy" id="1808508"/>
    <lineage>
        <taxon>Bacteria</taxon>
        <taxon>Pseudomonadati</taxon>
        <taxon>Pseudomonadota</taxon>
        <taxon>Alphaproteobacteria</taxon>
        <taxon>Sphingomonadales</taxon>
        <taxon>Erythrobacteraceae</taxon>
        <taxon>Altericroceibacterium</taxon>
    </lineage>
</organism>
<name>A0A6I4T6H3_9SPHN</name>
<evidence type="ECO:0000256" key="5">
    <source>
        <dbReference type="SAM" id="SignalP"/>
    </source>
</evidence>
<dbReference type="SUPFAM" id="SSF103088">
    <property type="entry name" value="OmpA-like"/>
    <property type="match status" value="1"/>
</dbReference>
<reference evidence="7 8" key="1">
    <citation type="submission" date="2019-12" db="EMBL/GenBank/DDBJ databases">
        <title>Genomic-based taxomic classification of the family Erythrobacteraceae.</title>
        <authorList>
            <person name="Xu L."/>
        </authorList>
    </citation>
    <scope>NUCLEOTIDE SEQUENCE [LARGE SCALE GENOMIC DNA]</scope>
    <source>
        <strain evidence="7 8">LMG 29518</strain>
    </source>
</reference>
<dbReference type="InterPro" id="IPR050330">
    <property type="entry name" value="Bact_OuterMem_StrucFunc"/>
</dbReference>
<evidence type="ECO:0000259" key="6">
    <source>
        <dbReference type="PROSITE" id="PS51123"/>
    </source>
</evidence>
<evidence type="ECO:0000256" key="2">
    <source>
        <dbReference type="ARBA" id="ARBA00023136"/>
    </source>
</evidence>
<dbReference type="PANTHER" id="PTHR30329:SF21">
    <property type="entry name" value="LIPOPROTEIN YIAD-RELATED"/>
    <property type="match status" value="1"/>
</dbReference>
<evidence type="ECO:0000313" key="7">
    <source>
        <dbReference type="EMBL" id="MXO65721.1"/>
    </source>
</evidence>
<feature type="signal peptide" evidence="5">
    <location>
        <begin position="1"/>
        <end position="21"/>
    </location>
</feature>
<comment type="subcellular location">
    <subcellularLocation>
        <location evidence="1">Cell outer membrane</location>
    </subcellularLocation>
</comment>
<dbReference type="Proteomes" id="UP000438476">
    <property type="component" value="Unassembled WGS sequence"/>
</dbReference>
<accession>A0A6I4T6H3</accession>
<sequence>MKKSRYFTAGLAAISLLGVSACVTDPNTGEQKISRTAIGGVGGAGLGYLLGGLLGGDTARIIGAGIGGVAGGAVGYKMDQQIKELKEQTSGSGIDVTETPDGESILVNLPEVTFAVDSTNISPGFQTALDNVAQSMIKYPNSLVDIMGHTDSTGSASYNLNLSQRRADSVSNYLVSRGVTRTRIETVGYGEQYPVASNETAEGRAQNRRVEIKITPITQDQVNAAKSGY</sequence>
<keyword evidence="3" id="KW-0998">Cell outer membrane</keyword>
<dbReference type="InterPro" id="IPR036737">
    <property type="entry name" value="OmpA-like_sf"/>
</dbReference>
<dbReference type="InterPro" id="IPR006665">
    <property type="entry name" value="OmpA-like"/>
</dbReference>
<evidence type="ECO:0000256" key="3">
    <source>
        <dbReference type="ARBA" id="ARBA00023237"/>
    </source>
</evidence>
<dbReference type="InterPro" id="IPR006664">
    <property type="entry name" value="OMP_bac"/>
</dbReference>
<dbReference type="InterPro" id="IPR006690">
    <property type="entry name" value="OMPA-like_CS"/>
</dbReference>
<evidence type="ECO:0000256" key="1">
    <source>
        <dbReference type="ARBA" id="ARBA00004442"/>
    </source>
</evidence>
<dbReference type="Gene3D" id="3.30.1330.60">
    <property type="entry name" value="OmpA-like domain"/>
    <property type="match status" value="1"/>
</dbReference>
<dbReference type="InterPro" id="IPR039567">
    <property type="entry name" value="Gly-zipper"/>
</dbReference>
<dbReference type="AlphaFoldDB" id="A0A6I4T6H3"/>
<keyword evidence="2 4" id="KW-0472">Membrane</keyword>